<name>B8MAM1_TALSN</name>
<feature type="domain" description="Tc1-like transposase DDE" evidence="2">
    <location>
        <begin position="219"/>
        <end position="267"/>
    </location>
</feature>
<dbReference type="Gene3D" id="3.30.420.10">
    <property type="entry name" value="Ribonuclease H-like superfamily/Ribonuclease H"/>
    <property type="match status" value="2"/>
</dbReference>
<dbReference type="Pfam" id="PF13358">
    <property type="entry name" value="DDE_3"/>
    <property type="match status" value="1"/>
</dbReference>
<dbReference type="InParanoid" id="B8MAM1"/>
<reference evidence="4" key="1">
    <citation type="journal article" date="2015" name="Genome Announc.">
        <title>Genome sequence of the AIDS-associated pathogen Penicillium marneffei (ATCC18224) and its near taxonomic relative Talaromyces stipitatus (ATCC10500).</title>
        <authorList>
            <person name="Nierman W.C."/>
            <person name="Fedorova-Abrams N.D."/>
            <person name="Andrianopoulos A."/>
        </authorList>
    </citation>
    <scope>NUCLEOTIDE SEQUENCE [LARGE SCALE GENOMIC DNA]</scope>
    <source>
        <strain evidence="4">ATCC 10500 / CBS 375.48 / QM 6759 / NRRL 1006</strain>
    </source>
</reference>
<dbReference type="VEuPathDB" id="FungiDB:TSTA_112770"/>
<evidence type="ECO:0000313" key="3">
    <source>
        <dbReference type="EMBL" id="EED17445.1"/>
    </source>
</evidence>
<dbReference type="InterPro" id="IPR036397">
    <property type="entry name" value="RNaseH_sf"/>
</dbReference>
<sequence length="318" mass="37314">MVPSKQHKRVISLEIDSRKIRDGSVEPTASTTPQRYQLTRDDRLQIQVLRTYAGLTYEQIAQRTGFTIRQVQSACQANHPTPQKRKGRSLFLKSEEIDRLIEYVTRSRYTRRLSYSELALHLNLNCSKLAIKSALNSRGYFRYLACRKPPLSQINKTKRLTWAEEHINWTLNQWKTILWTDESWVLKGRHTRTWVTRKKDEVFEDTCIVERRVRSKGWMDGAPGHGAQATQKRIREHGINMIHWPPFSPDLNPIEMGWNWMKDFIQANFPDNLNANDLRIALKEAWEALPESFLEELIESMPERCKAIIEAKGGYTRY</sequence>
<dbReference type="AlphaFoldDB" id="B8MAM1"/>
<protein>
    <submittedName>
        <fullName evidence="3">Transposable element tc3 transposase, putative</fullName>
    </submittedName>
</protein>
<dbReference type="GO" id="GO:0006313">
    <property type="term" value="P:DNA transposition"/>
    <property type="evidence" value="ECO:0007669"/>
    <property type="project" value="InterPro"/>
</dbReference>
<accession>B8MAM1</accession>
<dbReference type="EMBL" id="EQ962655">
    <property type="protein sequence ID" value="EED17445.1"/>
    <property type="molecule type" value="Genomic_DNA"/>
</dbReference>
<feature type="domain" description="Transposase Tc1-like" evidence="1">
    <location>
        <begin position="100"/>
        <end position="168"/>
    </location>
</feature>
<evidence type="ECO:0000259" key="1">
    <source>
        <dbReference type="Pfam" id="PF01498"/>
    </source>
</evidence>
<dbReference type="eggNOG" id="ENOG502S95U">
    <property type="taxonomic scope" value="Eukaryota"/>
</dbReference>
<dbReference type="OrthoDB" id="5415741at2759"/>
<evidence type="ECO:0000259" key="2">
    <source>
        <dbReference type="Pfam" id="PF13358"/>
    </source>
</evidence>
<dbReference type="RefSeq" id="XP_002481437.1">
    <property type="nucleotide sequence ID" value="XM_002481392.1"/>
</dbReference>
<dbReference type="Proteomes" id="UP000001745">
    <property type="component" value="Unassembled WGS sequence"/>
</dbReference>
<gene>
    <name evidence="3" type="ORF">TSTA_112770</name>
</gene>
<dbReference type="InterPro" id="IPR038717">
    <property type="entry name" value="Tc1-like_DDE_dom"/>
</dbReference>
<dbReference type="PANTHER" id="PTHR23022:SF119">
    <property type="entry name" value="TC1-LIKE TRANSPOSASE DDE DOMAIN-CONTAINING PROTEIN"/>
    <property type="match status" value="1"/>
</dbReference>
<dbReference type="STRING" id="441959.B8MAM1"/>
<dbReference type="OMA" id="TCIVERR"/>
<keyword evidence="4" id="KW-1185">Reference proteome</keyword>
<proteinExistence type="predicted"/>
<dbReference type="GO" id="GO:0003677">
    <property type="term" value="F:DNA binding"/>
    <property type="evidence" value="ECO:0007669"/>
    <property type="project" value="InterPro"/>
</dbReference>
<evidence type="ECO:0000313" key="4">
    <source>
        <dbReference type="Proteomes" id="UP000001745"/>
    </source>
</evidence>
<dbReference type="InterPro" id="IPR052338">
    <property type="entry name" value="Transposase_5"/>
</dbReference>
<dbReference type="HOGENOM" id="CLU_033666_0_1_1"/>
<dbReference type="InterPro" id="IPR002492">
    <property type="entry name" value="Transposase_Tc1-like"/>
</dbReference>
<dbReference type="GeneID" id="8105742"/>
<organism evidence="3 4">
    <name type="scientific">Talaromyces stipitatus (strain ATCC 10500 / CBS 375.48 / QM 6759 / NRRL 1006)</name>
    <name type="common">Penicillium stipitatum</name>
    <dbReference type="NCBI Taxonomy" id="441959"/>
    <lineage>
        <taxon>Eukaryota</taxon>
        <taxon>Fungi</taxon>
        <taxon>Dikarya</taxon>
        <taxon>Ascomycota</taxon>
        <taxon>Pezizomycotina</taxon>
        <taxon>Eurotiomycetes</taxon>
        <taxon>Eurotiomycetidae</taxon>
        <taxon>Eurotiales</taxon>
        <taxon>Trichocomaceae</taxon>
        <taxon>Talaromyces</taxon>
        <taxon>Talaromyces sect. Talaromyces</taxon>
    </lineage>
</organism>
<dbReference type="GO" id="GO:0015074">
    <property type="term" value="P:DNA integration"/>
    <property type="evidence" value="ECO:0007669"/>
    <property type="project" value="InterPro"/>
</dbReference>
<dbReference type="Pfam" id="PF01498">
    <property type="entry name" value="HTH_Tnp_Tc3_2"/>
    <property type="match status" value="1"/>
</dbReference>
<dbReference type="PhylomeDB" id="B8MAM1"/>
<dbReference type="PANTHER" id="PTHR23022">
    <property type="entry name" value="TRANSPOSABLE ELEMENT-RELATED"/>
    <property type="match status" value="1"/>
</dbReference>